<dbReference type="PROSITE" id="PS50181">
    <property type="entry name" value="FBOX"/>
    <property type="match status" value="1"/>
</dbReference>
<keyword evidence="4" id="KW-1185">Reference proteome</keyword>
<organism evidence="3 4">
    <name type="scientific">Nyssa sinensis</name>
    <dbReference type="NCBI Taxonomy" id="561372"/>
    <lineage>
        <taxon>Eukaryota</taxon>
        <taxon>Viridiplantae</taxon>
        <taxon>Streptophyta</taxon>
        <taxon>Embryophyta</taxon>
        <taxon>Tracheophyta</taxon>
        <taxon>Spermatophyta</taxon>
        <taxon>Magnoliopsida</taxon>
        <taxon>eudicotyledons</taxon>
        <taxon>Gunneridae</taxon>
        <taxon>Pentapetalae</taxon>
        <taxon>asterids</taxon>
        <taxon>Cornales</taxon>
        <taxon>Nyssaceae</taxon>
        <taxon>Nyssa</taxon>
    </lineage>
</organism>
<dbReference type="OrthoDB" id="610337at2759"/>
<dbReference type="Gene3D" id="1.20.1280.50">
    <property type="match status" value="1"/>
</dbReference>
<dbReference type="AlphaFoldDB" id="A0A5J5B055"/>
<feature type="domain" description="F-box" evidence="2">
    <location>
        <begin position="39"/>
        <end position="84"/>
    </location>
</feature>
<dbReference type="EMBL" id="CM018039">
    <property type="protein sequence ID" value="KAA8536635.1"/>
    <property type="molecule type" value="Genomic_DNA"/>
</dbReference>
<dbReference type="PANTHER" id="PTHR31672:SF13">
    <property type="entry name" value="F-BOX PROTEIN CPR30-LIKE"/>
    <property type="match status" value="1"/>
</dbReference>
<accession>A0A5J5B055</accession>
<proteinExistence type="predicted"/>
<sequence length="454" mass="51987">MHRCKRVTEHVKTNKEGDDQKDEQKQQQQYQTATTNELNFCILELPTHIICDILSRLPLKTILYCRCVCKFFLKILTDSYFAKIHLTKAPITTASLILRKHFGPSGFFYIYLLNFDETSSTSCSTDHHHSRGGGCCRPRHDLTRQNAELRFHDGEATIVGSCNGLLCLYHNSLQQPVYRICNPILGEFMVIPHLIPSTSVYTYLNYSGFGFCPNTNQYKIIRFMCLTSFDPFTASTSRKTVAEIYTLGIESCRSISDVPSPKTQGSFDPFLNGALHWITDSRRTSDLICSFDLQSEQFQHVPPPAHFDRDYVRKISWINIGVLRGCLCVCYVFGDAQFEVWVMKDYGVKESWIKEFAINIKFYCGLQVEDLHQPIKFLNNGDLWFICKSSSLVSYSPRKGTFRDFKALGPHETEVIVHIPSFISLKDIATGKNLKVKNVKWVSSCCFEIQNTLV</sequence>
<dbReference type="InterPro" id="IPR001810">
    <property type="entry name" value="F-box_dom"/>
</dbReference>
<dbReference type="Pfam" id="PF07734">
    <property type="entry name" value="FBA_1"/>
    <property type="match status" value="1"/>
</dbReference>
<dbReference type="InterPro" id="IPR006527">
    <property type="entry name" value="F-box-assoc_dom_typ1"/>
</dbReference>
<evidence type="ECO:0000313" key="3">
    <source>
        <dbReference type="EMBL" id="KAA8536635.1"/>
    </source>
</evidence>
<dbReference type="NCBIfam" id="TIGR01640">
    <property type="entry name" value="F_box_assoc_1"/>
    <property type="match status" value="1"/>
</dbReference>
<gene>
    <name evidence="3" type="ORF">F0562_029113</name>
</gene>
<protein>
    <recommendedName>
        <fullName evidence="2">F-box domain-containing protein</fullName>
    </recommendedName>
</protein>
<name>A0A5J5B055_9ASTE</name>
<dbReference type="SUPFAM" id="SSF81383">
    <property type="entry name" value="F-box domain"/>
    <property type="match status" value="1"/>
</dbReference>
<dbReference type="Pfam" id="PF00646">
    <property type="entry name" value="F-box"/>
    <property type="match status" value="1"/>
</dbReference>
<evidence type="ECO:0000313" key="4">
    <source>
        <dbReference type="Proteomes" id="UP000325577"/>
    </source>
</evidence>
<dbReference type="SMART" id="SM00256">
    <property type="entry name" value="FBOX"/>
    <property type="match status" value="1"/>
</dbReference>
<feature type="region of interest" description="Disordered" evidence="1">
    <location>
        <begin position="1"/>
        <end position="25"/>
    </location>
</feature>
<dbReference type="InterPro" id="IPR050796">
    <property type="entry name" value="SCF_F-box_component"/>
</dbReference>
<dbReference type="InterPro" id="IPR036047">
    <property type="entry name" value="F-box-like_dom_sf"/>
</dbReference>
<dbReference type="InterPro" id="IPR017451">
    <property type="entry name" value="F-box-assoc_interact_dom"/>
</dbReference>
<dbReference type="Proteomes" id="UP000325577">
    <property type="component" value="Linkage Group LG16"/>
</dbReference>
<dbReference type="PANTHER" id="PTHR31672">
    <property type="entry name" value="BNACNNG10540D PROTEIN"/>
    <property type="match status" value="1"/>
</dbReference>
<evidence type="ECO:0000259" key="2">
    <source>
        <dbReference type="PROSITE" id="PS50181"/>
    </source>
</evidence>
<reference evidence="3 4" key="1">
    <citation type="submission" date="2019-09" db="EMBL/GenBank/DDBJ databases">
        <title>A chromosome-level genome assembly of the Chinese tupelo Nyssa sinensis.</title>
        <authorList>
            <person name="Yang X."/>
            <person name="Kang M."/>
            <person name="Yang Y."/>
            <person name="Xiong H."/>
            <person name="Wang M."/>
            <person name="Zhang Z."/>
            <person name="Wang Z."/>
            <person name="Wu H."/>
            <person name="Ma T."/>
            <person name="Liu J."/>
            <person name="Xi Z."/>
        </authorList>
    </citation>
    <scope>NUCLEOTIDE SEQUENCE [LARGE SCALE GENOMIC DNA]</scope>
    <source>
        <strain evidence="3">J267</strain>
        <tissue evidence="3">Leaf</tissue>
    </source>
</reference>
<evidence type="ECO:0000256" key="1">
    <source>
        <dbReference type="SAM" id="MobiDB-lite"/>
    </source>
</evidence>